<dbReference type="OrthoDB" id="10056599at2759"/>
<feature type="compositionally biased region" description="Polar residues" evidence="1">
    <location>
        <begin position="292"/>
        <end position="318"/>
    </location>
</feature>
<evidence type="ECO:0000313" key="3">
    <source>
        <dbReference type="EMBL" id="CAF1618617.1"/>
    </source>
</evidence>
<gene>
    <name evidence="2" type="ORF">BJG266_LOCUS38388</name>
    <name evidence="3" type="ORF">QVE165_LOCUS55269</name>
</gene>
<dbReference type="EMBL" id="CAJNOM010001772">
    <property type="protein sequence ID" value="CAF1618617.1"/>
    <property type="molecule type" value="Genomic_DNA"/>
</dbReference>
<evidence type="ECO:0000313" key="2">
    <source>
        <dbReference type="EMBL" id="CAF1414222.1"/>
    </source>
</evidence>
<protein>
    <submittedName>
        <fullName evidence="2">Uncharacterized protein</fullName>
    </submittedName>
</protein>
<name>A0A815M7L1_9BILA</name>
<keyword evidence="4" id="KW-1185">Reference proteome</keyword>
<organism evidence="2 5">
    <name type="scientific">Adineta steineri</name>
    <dbReference type="NCBI Taxonomy" id="433720"/>
    <lineage>
        <taxon>Eukaryota</taxon>
        <taxon>Metazoa</taxon>
        <taxon>Spiralia</taxon>
        <taxon>Gnathifera</taxon>
        <taxon>Rotifera</taxon>
        <taxon>Eurotatoria</taxon>
        <taxon>Bdelloidea</taxon>
        <taxon>Adinetida</taxon>
        <taxon>Adinetidae</taxon>
        <taxon>Adineta</taxon>
    </lineage>
</organism>
<dbReference type="AlphaFoldDB" id="A0A815M7L1"/>
<feature type="region of interest" description="Disordered" evidence="1">
    <location>
        <begin position="280"/>
        <end position="318"/>
    </location>
</feature>
<sequence>MLSPPQTNASNNLFNLNHPFTLITQPILGARSRKKDKIDSITNTRRNSYHDSSVLSIHGLEKSQFENKNTYHKSLDSGIDLPLSTDLSAQHITIHRPLSTLNENVHINDNNHEQSIRIPNLNLVRNHSVENLIKKNIHEQQQQHHSNSLFNEKEKINHDTRLNTLKELHQQTNTHSLTQQHRSPNNININSIHTITRKPNRPLLKQIKHKINSNIIIEPSIPTSSSHLTNNNNEQSHSITRITNNQHIKPKAIAPIDHNSNQEQLRAHINRSILDRQYPLYSRIPPRRNSKKSITSLDNSLSKVNNRSSRQQKQSTNIIHSNTNIPEDVSTIQKLNLVSPRQTKQILPVTSNEKNINSYQEKRRLNQKQSPRDRVQIEQTINPHHIIISNKNHQEKIISCDINKKQRIEENQISSFLTSTPRYYCEIENDYKNNRQRQFINKTDEKFKYNQSNSTTFPKRTINNLNRRQQQQSTDIIQKSKANEHINGIKNRIIHPNNDCSETEDFRRNTLIPFRTRLTRENRIPNIQCHMEQTHHINQKEKISDESMNTLLRTTRIHPTNTNNIQQEGRKYRINNTSKINSIQIDKKRKKSNKFLQKKSSISKSIISNQKLNLQRYDPSESLNSSYHESIDNKLNLTYRLVVINEQQPLQRRLIIPTENSEFLPITNASSQTSSHHTYPFTYTTNSSNINNGIMDKSLHELTTSNKSENIIDHRDSLILSHDRLSLSLGKITNSKEDDDISTNDGWSDDSIEIIYIDEHYISQKN</sequence>
<accession>A0A815M7L1</accession>
<dbReference type="Proteomes" id="UP000663832">
    <property type="component" value="Unassembled WGS sequence"/>
</dbReference>
<comment type="caution">
    <text evidence="2">The sequence shown here is derived from an EMBL/GenBank/DDBJ whole genome shotgun (WGS) entry which is preliminary data.</text>
</comment>
<evidence type="ECO:0000313" key="4">
    <source>
        <dbReference type="Proteomes" id="UP000663832"/>
    </source>
</evidence>
<evidence type="ECO:0000256" key="1">
    <source>
        <dbReference type="SAM" id="MobiDB-lite"/>
    </source>
</evidence>
<reference evidence="2" key="1">
    <citation type="submission" date="2021-02" db="EMBL/GenBank/DDBJ databases">
        <authorList>
            <person name="Nowell W R."/>
        </authorList>
    </citation>
    <scope>NUCLEOTIDE SEQUENCE</scope>
</reference>
<evidence type="ECO:0000313" key="5">
    <source>
        <dbReference type="Proteomes" id="UP000663877"/>
    </source>
</evidence>
<dbReference type="Proteomes" id="UP000663877">
    <property type="component" value="Unassembled WGS sequence"/>
</dbReference>
<proteinExistence type="predicted"/>
<dbReference type="EMBL" id="CAJNOI010001446">
    <property type="protein sequence ID" value="CAF1414222.1"/>
    <property type="molecule type" value="Genomic_DNA"/>
</dbReference>